<evidence type="ECO:0000313" key="4">
    <source>
        <dbReference type="Proteomes" id="UP000003560"/>
    </source>
</evidence>
<dbReference type="HOGENOM" id="CLU_056892_0_0_11"/>
<dbReference type="GO" id="GO:0015074">
    <property type="term" value="P:DNA integration"/>
    <property type="evidence" value="ECO:0007669"/>
    <property type="project" value="InterPro"/>
</dbReference>
<evidence type="ECO:0000256" key="1">
    <source>
        <dbReference type="ARBA" id="ARBA00023172"/>
    </source>
</evidence>
<dbReference type="eggNOG" id="COG0582">
    <property type="taxonomic scope" value="Bacteria"/>
</dbReference>
<dbReference type="GO" id="GO:0006310">
    <property type="term" value="P:DNA recombination"/>
    <property type="evidence" value="ECO:0007669"/>
    <property type="project" value="UniProtKB-KW"/>
</dbReference>
<dbReference type="OrthoDB" id="4370826at2"/>
<name>B6GDZ8_9ACTN</name>
<reference evidence="3 4" key="2">
    <citation type="submission" date="2008-10" db="EMBL/GenBank/DDBJ databases">
        <authorList>
            <person name="Fulton L."/>
            <person name="Clifton S."/>
            <person name="Fulton B."/>
            <person name="Xu J."/>
            <person name="Minx P."/>
            <person name="Pepin K.H."/>
            <person name="Johnson M."/>
            <person name="Thiruvilangam P."/>
            <person name="Bhonagiri V."/>
            <person name="Nash W.E."/>
            <person name="Mardis E.R."/>
            <person name="Wilson R.K."/>
        </authorList>
    </citation>
    <scope>NUCLEOTIDE SEQUENCE [LARGE SCALE GENOMIC DNA]</scope>
    <source>
        <strain evidence="3 4">DSM 13279</strain>
    </source>
</reference>
<gene>
    <name evidence="3" type="ORF">COLSTE_02333</name>
</gene>
<dbReference type="RefSeq" id="WP_006721958.1">
    <property type="nucleotide sequence ID" value="NZ_CP085935.1"/>
</dbReference>
<evidence type="ECO:0000313" key="3">
    <source>
        <dbReference type="EMBL" id="EEA89498.1"/>
    </source>
</evidence>
<sequence length="419" mass="46776">MRSMALEPGQSTIDSCSCRQRPQGGYVLQWRVRPLNGERPAKLTVQGNCSQAELRRRAHAKTEEFLATHGRPRTSLWRSSDGMRDYVLKETIPAIEAKPDSKLRPRTRKKYVELLRLYAEAARRYPIADAATSDALEEALLSIERGHGTATAKQVQKVVRKYVVAELKSDHVISVNEAIGLNPDYTGDQRKGSKPKGGQALTRDQRLRVVDHLLSIDPTMPRGARGRYTAEERTAKRLLVIDATLTQATCGLRIVEIRRLTRSCVAEANGMLLLEITDEASKTRRGRMCFVDDERVAERIRERVRRLPADGDPYVFGAPAAPGAMWDSSNAQKAVRALYDELADDLGIPLLRNVASHVWRATLNSEWRDRGVPAEVRSAYFGHSVEVNRQYYTADIDLSVLAGMVRPEPAQAPSGRPAS</sequence>
<dbReference type="EMBL" id="ABXJ01000135">
    <property type="protein sequence ID" value="EEA89498.1"/>
    <property type="molecule type" value="Genomic_DNA"/>
</dbReference>
<dbReference type="InterPro" id="IPR011010">
    <property type="entry name" value="DNA_brk_join_enz"/>
</dbReference>
<feature type="domain" description="Tyr recombinase" evidence="2">
    <location>
        <begin position="196"/>
        <end position="406"/>
    </location>
</feature>
<comment type="caution">
    <text evidence="3">The sequence shown here is derived from an EMBL/GenBank/DDBJ whole genome shotgun (WGS) entry which is preliminary data.</text>
</comment>
<dbReference type="Gene3D" id="1.10.443.10">
    <property type="entry name" value="Intergrase catalytic core"/>
    <property type="match status" value="1"/>
</dbReference>
<dbReference type="STRING" id="445975.COLSTE_02333"/>
<keyword evidence="4" id="KW-1185">Reference proteome</keyword>
<proteinExistence type="predicted"/>
<dbReference type="InterPro" id="IPR002104">
    <property type="entry name" value="Integrase_catalytic"/>
</dbReference>
<dbReference type="AlphaFoldDB" id="B6GDZ8"/>
<organism evidence="3 4">
    <name type="scientific">Collinsella stercoris DSM 13279</name>
    <dbReference type="NCBI Taxonomy" id="445975"/>
    <lineage>
        <taxon>Bacteria</taxon>
        <taxon>Bacillati</taxon>
        <taxon>Actinomycetota</taxon>
        <taxon>Coriobacteriia</taxon>
        <taxon>Coriobacteriales</taxon>
        <taxon>Coriobacteriaceae</taxon>
        <taxon>Collinsella</taxon>
    </lineage>
</organism>
<accession>B6GDZ8</accession>
<reference evidence="3 4" key="1">
    <citation type="submission" date="2008-10" db="EMBL/GenBank/DDBJ databases">
        <title>Draft genome sequence of Collinsella stercoris (DSM 13279).</title>
        <authorList>
            <person name="Sudarsanam P."/>
            <person name="Ley R."/>
            <person name="Guruge J."/>
            <person name="Turnbaugh P.J."/>
            <person name="Mahowald M."/>
            <person name="Liep D."/>
            <person name="Gordon J."/>
        </authorList>
    </citation>
    <scope>NUCLEOTIDE SEQUENCE [LARGE SCALE GENOMIC DNA]</scope>
    <source>
        <strain evidence="3 4">DSM 13279</strain>
    </source>
</reference>
<dbReference type="InterPro" id="IPR013762">
    <property type="entry name" value="Integrase-like_cat_sf"/>
</dbReference>
<dbReference type="SUPFAM" id="SSF56349">
    <property type="entry name" value="DNA breaking-rejoining enzymes"/>
    <property type="match status" value="1"/>
</dbReference>
<dbReference type="Proteomes" id="UP000003560">
    <property type="component" value="Unassembled WGS sequence"/>
</dbReference>
<keyword evidence="1" id="KW-0233">DNA recombination</keyword>
<protein>
    <submittedName>
        <fullName evidence="3">Site-specific recombinase, phage integrase family</fullName>
    </submittedName>
</protein>
<dbReference type="GO" id="GO:0003677">
    <property type="term" value="F:DNA binding"/>
    <property type="evidence" value="ECO:0007669"/>
    <property type="project" value="InterPro"/>
</dbReference>
<dbReference type="PROSITE" id="PS51898">
    <property type="entry name" value="TYR_RECOMBINASE"/>
    <property type="match status" value="1"/>
</dbReference>
<dbReference type="GeneID" id="98002379"/>
<evidence type="ECO:0000259" key="2">
    <source>
        <dbReference type="PROSITE" id="PS51898"/>
    </source>
</evidence>